<dbReference type="Pfam" id="PF00675">
    <property type="entry name" value="Peptidase_M16"/>
    <property type="match status" value="1"/>
</dbReference>
<proteinExistence type="inferred from homology"/>
<comment type="caution">
    <text evidence="6">The sequence shown here is derived from an EMBL/GenBank/DDBJ whole genome shotgun (WGS) entry which is preliminary data.</text>
</comment>
<organism evidence="6 7">
    <name type="scientific">Heminiphilus faecis</name>
    <dbReference type="NCBI Taxonomy" id="2601703"/>
    <lineage>
        <taxon>Bacteria</taxon>
        <taxon>Pseudomonadati</taxon>
        <taxon>Bacteroidota</taxon>
        <taxon>Bacteroidia</taxon>
        <taxon>Bacteroidales</taxon>
        <taxon>Muribaculaceae</taxon>
        <taxon>Heminiphilus</taxon>
    </lineage>
</organism>
<evidence type="ECO:0000259" key="5">
    <source>
        <dbReference type="Pfam" id="PF05193"/>
    </source>
</evidence>
<keyword evidence="7" id="KW-1185">Reference proteome</keyword>
<dbReference type="EMBL" id="JBCLPP010000008">
    <property type="protein sequence ID" value="MEY8244788.1"/>
    <property type="molecule type" value="Genomic_DNA"/>
</dbReference>
<accession>A0ABV4CTS3</accession>
<feature type="domain" description="Peptidase M16 C-terminal" evidence="5">
    <location>
        <begin position="172"/>
        <end position="347"/>
    </location>
</feature>
<dbReference type="InterPro" id="IPR011765">
    <property type="entry name" value="Pept_M16_N"/>
</dbReference>
<evidence type="ECO:0000256" key="1">
    <source>
        <dbReference type="ARBA" id="ARBA00001947"/>
    </source>
</evidence>
<comment type="similarity">
    <text evidence="2 3">Belongs to the peptidase M16 family.</text>
</comment>
<dbReference type="Gene3D" id="3.30.830.10">
    <property type="entry name" value="Metalloenzyme, LuxS/M16 peptidase-like"/>
    <property type="match status" value="2"/>
</dbReference>
<name>A0ABV4CTS3_9BACT</name>
<dbReference type="InterPro" id="IPR011249">
    <property type="entry name" value="Metalloenz_LuxS/M16"/>
</dbReference>
<dbReference type="SUPFAM" id="SSF63411">
    <property type="entry name" value="LuxS/MPP-like metallohydrolase"/>
    <property type="match status" value="2"/>
</dbReference>
<evidence type="ECO:0000256" key="2">
    <source>
        <dbReference type="ARBA" id="ARBA00007261"/>
    </source>
</evidence>
<dbReference type="RefSeq" id="WP_205523800.1">
    <property type="nucleotide sequence ID" value="NZ_JBCLPP010000008.1"/>
</dbReference>
<evidence type="ECO:0000256" key="3">
    <source>
        <dbReference type="RuleBase" id="RU004447"/>
    </source>
</evidence>
<dbReference type="InterPro" id="IPR001431">
    <property type="entry name" value="Pept_M16_Zn_BS"/>
</dbReference>
<dbReference type="PROSITE" id="PS00143">
    <property type="entry name" value="INSULINASE"/>
    <property type="match status" value="1"/>
</dbReference>
<dbReference type="Pfam" id="PF05193">
    <property type="entry name" value="Peptidase_M16_C"/>
    <property type="match status" value="1"/>
</dbReference>
<dbReference type="Proteomes" id="UP001565200">
    <property type="component" value="Unassembled WGS sequence"/>
</dbReference>
<evidence type="ECO:0000259" key="4">
    <source>
        <dbReference type="Pfam" id="PF00675"/>
    </source>
</evidence>
<gene>
    <name evidence="6" type="ORF">AAK873_04025</name>
</gene>
<comment type="cofactor">
    <cofactor evidence="1">
        <name>Zn(2+)</name>
        <dbReference type="ChEBI" id="CHEBI:29105"/>
    </cofactor>
</comment>
<dbReference type="InterPro" id="IPR007863">
    <property type="entry name" value="Peptidase_M16_C"/>
</dbReference>
<dbReference type="PANTHER" id="PTHR11851:SF49">
    <property type="entry name" value="MITOCHONDRIAL-PROCESSING PEPTIDASE SUBUNIT ALPHA"/>
    <property type="match status" value="1"/>
</dbReference>
<evidence type="ECO:0000313" key="7">
    <source>
        <dbReference type="Proteomes" id="UP001565200"/>
    </source>
</evidence>
<sequence>MMAEDKNIFSYRVLSNGLRIIHRESSSSVEYCGLAVKVGSRNEAPHQYGLAHFVEHTIFKGTEKRRSWHIINRMESVGGEINAYTSEEVTMIYSAFPKGNLTRAVDLIADLVAHSCFPQNEIDREREVVLDEIDSYLDSPAEAIFDDFNDLMFAGSSLGHNILGNADTINSFTSQTCRDFLSRYYTPGNMVFFYMGPTPVDRVVKVTEKFLGPLDHTTETINHIEPKVNEPFDRIRKLNTHQSHTVIGARIPGMFGDKNRVYALLTNIIGGPCMNSLLNVALRERHGYVYSVDAYSSLFTDCGLFSVYFGCDEEHVKPCRRLIFNAFDRLASSAVTPKALYAAKKQYLGQSAVASDNREQLVLSLGRAMLFNGYAAPASEIVERIMSITGEDLRMAAEKITRSHCSVLTFG</sequence>
<dbReference type="InterPro" id="IPR050361">
    <property type="entry name" value="MPP/UQCRC_Complex"/>
</dbReference>
<dbReference type="PANTHER" id="PTHR11851">
    <property type="entry name" value="METALLOPROTEASE"/>
    <property type="match status" value="1"/>
</dbReference>
<feature type="domain" description="Peptidase M16 N-terminal" evidence="4">
    <location>
        <begin position="26"/>
        <end position="164"/>
    </location>
</feature>
<evidence type="ECO:0000313" key="6">
    <source>
        <dbReference type="EMBL" id="MEY8244788.1"/>
    </source>
</evidence>
<reference evidence="6 7" key="1">
    <citation type="submission" date="2024-03" db="EMBL/GenBank/DDBJ databases">
        <title>Mouse gut bacterial collection (mGBC) of GemPharmatech.</title>
        <authorList>
            <person name="He Y."/>
            <person name="Dong L."/>
            <person name="Wu D."/>
            <person name="Gao X."/>
            <person name="Lin Z."/>
        </authorList>
    </citation>
    <scope>NUCLEOTIDE SEQUENCE [LARGE SCALE GENOMIC DNA]</scope>
    <source>
        <strain evidence="6 7">54-13</strain>
    </source>
</reference>
<protein>
    <submittedName>
        <fullName evidence="6">Pitrilysin family protein</fullName>
    </submittedName>
</protein>